<dbReference type="EMBL" id="JXJN01026253">
    <property type="status" value="NOT_ANNOTATED_CDS"/>
    <property type="molecule type" value="Genomic_DNA"/>
</dbReference>
<dbReference type="EC" id="3.6.4.12" evidence="1"/>
<dbReference type="InterPro" id="IPR012340">
    <property type="entry name" value="NA-bd_OB-fold"/>
</dbReference>
<evidence type="ECO:0000313" key="3">
    <source>
        <dbReference type="Proteomes" id="UP000092460"/>
    </source>
</evidence>
<dbReference type="VEuPathDB" id="VectorBase:GPPI000194"/>
<protein>
    <recommendedName>
        <fullName evidence="1">DNA replication licensing factor MCM6</fullName>
        <ecNumber evidence="1">3.6.4.12</ecNumber>
    </recommendedName>
</protein>
<dbReference type="PRINTS" id="PR01662">
    <property type="entry name" value="MCMPROTEIN6"/>
</dbReference>
<dbReference type="GO" id="GO:0003678">
    <property type="term" value="F:DNA helicase activity"/>
    <property type="evidence" value="ECO:0007669"/>
    <property type="project" value="UniProtKB-EC"/>
</dbReference>
<evidence type="ECO:0000256" key="1">
    <source>
        <dbReference type="RuleBase" id="RU368064"/>
    </source>
</evidence>
<comment type="subcellular location">
    <subcellularLocation>
        <location evidence="1">Nucleus</location>
    </subcellularLocation>
</comment>
<keyword evidence="1" id="KW-0238">DNA-binding</keyword>
<dbReference type="InterPro" id="IPR008049">
    <property type="entry name" value="MCM6"/>
</dbReference>
<keyword evidence="1" id="KW-0378">Hydrolase</keyword>
<dbReference type="SUPFAM" id="SSF50249">
    <property type="entry name" value="Nucleic acid-binding proteins"/>
    <property type="match status" value="1"/>
</dbReference>
<organism evidence="2 3">
    <name type="scientific">Glossina palpalis gambiensis</name>
    <dbReference type="NCBI Taxonomy" id="67801"/>
    <lineage>
        <taxon>Eukaryota</taxon>
        <taxon>Metazoa</taxon>
        <taxon>Ecdysozoa</taxon>
        <taxon>Arthropoda</taxon>
        <taxon>Hexapoda</taxon>
        <taxon>Insecta</taxon>
        <taxon>Pterygota</taxon>
        <taxon>Neoptera</taxon>
        <taxon>Endopterygota</taxon>
        <taxon>Diptera</taxon>
        <taxon>Brachycera</taxon>
        <taxon>Muscomorpha</taxon>
        <taxon>Hippoboscoidea</taxon>
        <taxon>Glossinidae</taxon>
        <taxon>Glossina</taxon>
    </lineage>
</organism>
<proteinExistence type="inferred from homology"/>
<comment type="function">
    <text evidence="1">Acts as component of the MCM2-7 complex (MCM complex) which is the replicative helicase essential for 'once per cell cycle' DNA replication initiation and elongation in eukaryotic cells. The active ATPase sites in the MCM2-7 ring are formed through the interaction surfaces of two neighboring subunits such that a critical structure of a conserved arginine finger motif is provided in trans relative to the ATP-binding site of the Walker A box of the adjacent subunit. The six ATPase active sites, however, are likely to contribute differentially to the complex helicase activity.</text>
</comment>
<name>A0A1B0AKM1_9MUSC</name>
<comment type="similarity">
    <text evidence="1">Belongs to the MCM family.</text>
</comment>
<dbReference type="EnsemblMetazoa" id="GPPI000194-RA">
    <property type="protein sequence ID" value="GPPI000194-PA"/>
    <property type="gene ID" value="GPPI000194"/>
</dbReference>
<dbReference type="GO" id="GO:0003677">
    <property type="term" value="F:DNA binding"/>
    <property type="evidence" value="ECO:0007669"/>
    <property type="project" value="UniProtKB-KW"/>
</dbReference>
<dbReference type="AlphaFoldDB" id="A0A1B0AKM1"/>
<keyword evidence="1" id="KW-0131">Cell cycle</keyword>
<dbReference type="GO" id="GO:0006270">
    <property type="term" value="P:DNA replication initiation"/>
    <property type="evidence" value="ECO:0007669"/>
    <property type="project" value="UniProtKB-UniRule"/>
</dbReference>
<keyword evidence="1" id="KW-0067">ATP-binding</keyword>
<keyword evidence="1" id="KW-0235">DNA replication</keyword>
<keyword evidence="1" id="KW-0547">Nucleotide-binding</keyword>
<evidence type="ECO:0000313" key="2">
    <source>
        <dbReference type="EnsemblMetazoa" id="GPPI000194-PA"/>
    </source>
</evidence>
<dbReference type="GO" id="GO:0016787">
    <property type="term" value="F:hydrolase activity"/>
    <property type="evidence" value="ECO:0007669"/>
    <property type="project" value="UniProtKB-KW"/>
</dbReference>
<keyword evidence="3" id="KW-1185">Reference proteome</keyword>
<dbReference type="GO" id="GO:0005634">
    <property type="term" value="C:nucleus"/>
    <property type="evidence" value="ECO:0007669"/>
    <property type="project" value="UniProtKB-SubCell"/>
</dbReference>
<sequence length="147" mass="16956">MWTKCLSPLPSQTLAQFCTSISKMLTPKSGPELIALAANSLARNCRRIEYRIYPYLCQSVLNFIKDRIDLKADKESYVSFKEVPTRHKVRDLITSEIDTLICIFRQVVRTHPELVLGAFMCLDCQRGIRNIEQQFKFTNPSICRNPV</sequence>
<dbReference type="Proteomes" id="UP000092460">
    <property type="component" value="Unassembled WGS sequence"/>
</dbReference>
<reference evidence="3" key="1">
    <citation type="submission" date="2015-01" db="EMBL/GenBank/DDBJ databases">
        <authorList>
            <person name="Aksoy S."/>
            <person name="Warren W."/>
            <person name="Wilson R.K."/>
        </authorList>
    </citation>
    <scope>NUCLEOTIDE SEQUENCE [LARGE SCALE GENOMIC DNA]</scope>
    <source>
        <strain evidence="3">IAEA</strain>
    </source>
</reference>
<accession>A0A1B0AKM1</accession>
<keyword evidence="1" id="KW-0347">Helicase</keyword>
<reference evidence="2" key="2">
    <citation type="submission" date="2020-05" db="UniProtKB">
        <authorList>
            <consortium name="EnsemblMetazoa"/>
        </authorList>
    </citation>
    <scope>IDENTIFICATION</scope>
    <source>
        <strain evidence="2">IAEA</strain>
    </source>
</reference>
<comment type="catalytic activity">
    <reaction evidence="1">
        <text>ATP + H2O = ADP + phosphate + H(+)</text>
        <dbReference type="Rhea" id="RHEA:13065"/>
        <dbReference type="ChEBI" id="CHEBI:15377"/>
        <dbReference type="ChEBI" id="CHEBI:15378"/>
        <dbReference type="ChEBI" id="CHEBI:30616"/>
        <dbReference type="ChEBI" id="CHEBI:43474"/>
        <dbReference type="ChEBI" id="CHEBI:456216"/>
        <dbReference type="EC" id="3.6.4.12"/>
    </reaction>
</comment>
<dbReference type="GO" id="GO:0042555">
    <property type="term" value="C:MCM complex"/>
    <property type="evidence" value="ECO:0007669"/>
    <property type="project" value="UniProtKB-UniRule"/>
</dbReference>
<comment type="subunit">
    <text evidence="1">Component of the MCM2-7 complex.</text>
</comment>
<dbReference type="STRING" id="67801.A0A1B0AKM1"/>
<dbReference type="GO" id="GO:0005524">
    <property type="term" value="F:ATP binding"/>
    <property type="evidence" value="ECO:0007669"/>
    <property type="project" value="UniProtKB-UniRule"/>
</dbReference>